<gene>
    <name evidence="4" type="ORF">GA0070213_12439</name>
</gene>
<sequence>MGGGTDRPGVSVVVPTHDSGPHLDPLVTSLGRQGLPPGGYEVIFADDGSTDDTPQRLDELAAADPRHVRVLHLEHSGWPSRPRNLGVEAARGEYVFFADDDDWFGDDALARLLTCAREHDADIVIGRIVGHGRGVPRELFRGNRFGVNLANAPLSDSMTCHKLFRRSFLARHGLRFPEGRPRRLEDHRLVAEAYVLAERVCVLADHPCYHHVRRSDAGNVTATRMDPAEYYAALRAAMDVVDAHEPPEAARLRLHRRWLRQEALDRLRGRRALAAPEPWLEQVVREVGPLVRDRFAPEAVAGVPPLYRVTAHLAEQGRVADLRRLAEWEVGVRACATVDRWTVAGRTLTIDLSAHLAAGDEPLRFDGRGLPVLPVAGAEPPGGAAMRAGGARTDVVVRRRETREEFFLPVTTTTERVPTDGGAGDQVLHRTTATVDFATLSRGRTRGGWEVRARVIQAGWALDSRLPLVVRCATDGGVPRVEDTRRPHSRLRRAVRRIRRALRRTARTGDRSPDRPAGSRR</sequence>
<dbReference type="Gene3D" id="3.90.550.10">
    <property type="entry name" value="Spore Coat Polysaccharide Biosynthesis Protein SpsA, Chain A"/>
    <property type="match status" value="1"/>
</dbReference>
<feature type="region of interest" description="Disordered" evidence="1">
    <location>
        <begin position="1"/>
        <end position="23"/>
    </location>
</feature>
<evidence type="ECO:0000259" key="3">
    <source>
        <dbReference type="Pfam" id="PF22181"/>
    </source>
</evidence>
<dbReference type="SUPFAM" id="SSF53448">
    <property type="entry name" value="Nucleotide-diphospho-sugar transferases"/>
    <property type="match status" value="1"/>
</dbReference>
<evidence type="ECO:0000259" key="2">
    <source>
        <dbReference type="Pfam" id="PF00535"/>
    </source>
</evidence>
<dbReference type="OrthoDB" id="2676521at2"/>
<dbReference type="PANTHER" id="PTHR22916:SF3">
    <property type="entry name" value="UDP-GLCNAC:BETAGAL BETA-1,3-N-ACETYLGLUCOSAMINYLTRANSFERASE-LIKE PROTEIN 1"/>
    <property type="match status" value="1"/>
</dbReference>
<dbReference type="STRING" id="745366.GA0070213_12439"/>
<dbReference type="Pfam" id="PF22181">
    <property type="entry name" value="TarS_linker"/>
    <property type="match status" value="1"/>
</dbReference>
<proteinExistence type="predicted"/>
<dbReference type="AlphaFoldDB" id="A0A1C5K8K4"/>
<accession>A0A1C5K8K4</accession>
<feature type="region of interest" description="Disordered" evidence="1">
    <location>
        <begin position="501"/>
        <end position="521"/>
    </location>
</feature>
<name>A0A1C5K8K4_9ACTN</name>
<evidence type="ECO:0000256" key="1">
    <source>
        <dbReference type="SAM" id="MobiDB-lite"/>
    </source>
</evidence>
<dbReference type="InterPro" id="IPR029044">
    <property type="entry name" value="Nucleotide-diphossugar_trans"/>
</dbReference>
<keyword evidence="4" id="KW-0808">Transferase</keyword>
<dbReference type="InterPro" id="IPR054028">
    <property type="entry name" value="TarS/TarP_linker"/>
</dbReference>
<dbReference type="GO" id="GO:0016758">
    <property type="term" value="F:hexosyltransferase activity"/>
    <property type="evidence" value="ECO:0007669"/>
    <property type="project" value="UniProtKB-ARBA"/>
</dbReference>
<dbReference type="Proteomes" id="UP000199360">
    <property type="component" value="Unassembled WGS sequence"/>
</dbReference>
<dbReference type="InterPro" id="IPR001173">
    <property type="entry name" value="Glyco_trans_2-like"/>
</dbReference>
<reference evidence="5" key="1">
    <citation type="submission" date="2016-06" db="EMBL/GenBank/DDBJ databases">
        <authorList>
            <person name="Varghese N."/>
            <person name="Submissions Spin"/>
        </authorList>
    </citation>
    <scope>NUCLEOTIDE SEQUENCE [LARGE SCALE GENOMIC DNA]</scope>
    <source>
        <strain evidence="5">DSM 45647</strain>
    </source>
</reference>
<dbReference type="EMBL" id="FMDM01000024">
    <property type="protein sequence ID" value="SCG79112.1"/>
    <property type="molecule type" value="Genomic_DNA"/>
</dbReference>
<organism evidence="4 5">
    <name type="scientific">Micromonospora humi</name>
    <dbReference type="NCBI Taxonomy" id="745366"/>
    <lineage>
        <taxon>Bacteria</taxon>
        <taxon>Bacillati</taxon>
        <taxon>Actinomycetota</taxon>
        <taxon>Actinomycetes</taxon>
        <taxon>Micromonosporales</taxon>
        <taxon>Micromonosporaceae</taxon>
        <taxon>Micromonospora</taxon>
    </lineage>
</organism>
<evidence type="ECO:0000313" key="4">
    <source>
        <dbReference type="EMBL" id="SCG79112.1"/>
    </source>
</evidence>
<dbReference type="PANTHER" id="PTHR22916">
    <property type="entry name" value="GLYCOSYLTRANSFERASE"/>
    <property type="match status" value="1"/>
</dbReference>
<feature type="domain" description="TarS/TarP linker" evidence="3">
    <location>
        <begin position="227"/>
        <end position="326"/>
    </location>
</feature>
<keyword evidence="5" id="KW-1185">Reference proteome</keyword>
<feature type="domain" description="Glycosyltransferase 2-like" evidence="2">
    <location>
        <begin position="11"/>
        <end position="169"/>
    </location>
</feature>
<dbReference type="Pfam" id="PF00535">
    <property type="entry name" value="Glycos_transf_2"/>
    <property type="match status" value="1"/>
</dbReference>
<protein>
    <submittedName>
        <fullName evidence="4">Glycosyltransferase involved in cell wall bisynthesis</fullName>
    </submittedName>
</protein>
<evidence type="ECO:0000313" key="5">
    <source>
        <dbReference type="Proteomes" id="UP000199360"/>
    </source>
</evidence>